<comment type="subcellular location">
    <subcellularLocation>
        <location evidence="1">Cell membrane</location>
        <topology evidence="1">Multi-pass membrane protein</topology>
    </subcellularLocation>
</comment>
<reference evidence="7 8" key="1">
    <citation type="journal article" date="2019" name="ISME J.">
        <title>Insights into ecological role of a new deltaproteobacterial order Candidatus Acidulodesulfobacterales by metagenomics and metatranscriptomics.</title>
        <authorList>
            <person name="Tan S."/>
            <person name="Liu J."/>
            <person name="Fang Y."/>
            <person name="Hedlund B.P."/>
            <person name="Lian Z.H."/>
            <person name="Huang L.Y."/>
            <person name="Li J.T."/>
            <person name="Huang L.N."/>
            <person name="Li W.J."/>
            <person name="Jiang H.C."/>
            <person name="Dong H.L."/>
            <person name="Shu W.S."/>
        </authorList>
    </citation>
    <scope>NUCLEOTIDE SEQUENCE [LARGE SCALE GENOMIC DNA]</scope>
    <source>
        <strain evidence="7">AP2</strain>
    </source>
</reference>
<comment type="caution">
    <text evidence="7">The sequence shown here is derived from an EMBL/GenBank/DDBJ whole genome shotgun (WGS) entry which is preliminary data.</text>
</comment>
<gene>
    <name evidence="7" type="ORF">EVJ46_03475</name>
</gene>
<proteinExistence type="predicted"/>
<feature type="transmembrane region" description="Helical" evidence="6">
    <location>
        <begin position="158"/>
        <end position="177"/>
    </location>
</feature>
<evidence type="ECO:0000313" key="7">
    <source>
        <dbReference type="EMBL" id="RZD17301.1"/>
    </source>
</evidence>
<evidence type="ECO:0000313" key="8">
    <source>
        <dbReference type="Proteomes" id="UP000316562"/>
    </source>
</evidence>
<protein>
    <recommendedName>
        <fullName evidence="9">Hydrogenase</fullName>
    </recommendedName>
</protein>
<dbReference type="GO" id="GO:0005886">
    <property type="term" value="C:plasma membrane"/>
    <property type="evidence" value="ECO:0007669"/>
    <property type="project" value="UniProtKB-SubCell"/>
</dbReference>
<name>A0A519BJ52_ACIG2</name>
<evidence type="ECO:0008006" key="9">
    <source>
        <dbReference type="Google" id="ProtNLM"/>
    </source>
</evidence>
<keyword evidence="2" id="KW-1003">Cell membrane</keyword>
<organism evidence="7 8">
    <name type="scientific">Acididesulfobacter guangdongensis</name>
    <dbReference type="NCBI Taxonomy" id="2597225"/>
    <lineage>
        <taxon>Bacteria</taxon>
        <taxon>Deltaproteobacteria</taxon>
        <taxon>Candidatus Acidulodesulfobacterales</taxon>
        <taxon>Candidatus Acididesulfobacter</taxon>
    </lineage>
</organism>
<accession>A0A519BJ52</accession>
<dbReference type="Proteomes" id="UP000316562">
    <property type="component" value="Unassembled WGS sequence"/>
</dbReference>
<keyword evidence="3 6" id="KW-0812">Transmembrane</keyword>
<dbReference type="InterPro" id="IPR038730">
    <property type="entry name" value="HyfE-like"/>
</dbReference>
<evidence type="ECO:0000256" key="3">
    <source>
        <dbReference type="ARBA" id="ARBA00022692"/>
    </source>
</evidence>
<dbReference type="PANTHER" id="PTHR38601">
    <property type="entry name" value="HYDROGENASE-4 COMPONENT E"/>
    <property type="match status" value="1"/>
</dbReference>
<evidence type="ECO:0000256" key="1">
    <source>
        <dbReference type="ARBA" id="ARBA00004651"/>
    </source>
</evidence>
<dbReference type="AlphaFoldDB" id="A0A519BJ52"/>
<keyword evidence="4 6" id="KW-1133">Transmembrane helix</keyword>
<feature type="transmembrane region" description="Helical" evidence="6">
    <location>
        <begin position="131"/>
        <end position="151"/>
    </location>
</feature>
<feature type="transmembrane region" description="Helical" evidence="6">
    <location>
        <begin position="183"/>
        <end position="203"/>
    </location>
</feature>
<dbReference type="EMBL" id="SGBC01000001">
    <property type="protein sequence ID" value="RZD17301.1"/>
    <property type="molecule type" value="Genomic_DNA"/>
</dbReference>
<dbReference type="PANTHER" id="PTHR38601:SF1">
    <property type="entry name" value="HYDROGENASE-4 COMPONENT E"/>
    <property type="match status" value="1"/>
</dbReference>
<sequence>MLGLALPVYLNVTIDLLTAFILLLSFVMLSSKWISFYIHAYGIQSFLIFILTLILGIETRSVNLYMVALLTLIVRCLAVPYMLLNMMKKFNIKEEINFSIKIPASIIIGLILTVFGYFLTFRLIHNFAPDIIINSAAIALSLIFIGFFMIISRYTTITHILGLLVIENGIFLFSVILTPTLPLIVELVVLFDILVTVVAMLILSMVMKIKTGSFSTGMLNRLVG</sequence>
<evidence type="ECO:0000256" key="2">
    <source>
        <dbReference type="ARBA" id="ARBA00022475"/>
    </source>
</evidence>
<evidence type="ECO:0000256" key="4">
    <source>
        <dbReference type="ARBA" id="ARBA00022989"/>
    </source>
</evidence>
<evidence type="ECO:0000256" key="5">
    <source>
        <dbReference type="ARBA" id="ARBA00023136"/>
    </source>
</evidence>
<keyword evidence="5 6" id="KW-0472">Membrane</keyword>
<feature type="transmembrane region" description="Helical" evidence="6">
    <location>
        <begin position="96"/>
        <end position="119"/>
    </location>
</feature>
<feature type="transmembrane region" description="Helical" evidence="6">
    <location>
        <begin position="6"/>
        <end position="29"/>
    </location>
</feature>
<evidence type="ECO:0000256" key="6">
    <source>
        <dbReference type="SAM" id="Phobius"/>
    </source>
</evidence>
<feature type="transmembrane region" description="Helical" evidence="6">
    <location>
        <begin position="63"/>
        <end position="84"/>
    </location>
</feature>
<feature type="transmembrane region" description="Helical" evidence="6">
    <location>
        <begin position="36"/>
        <end position="57"/>
    </location>
</feature>